<dbReference type="EMBL" id="WNCL01000018">
    <property type="protein sequence ID" value="MTU43418.1"/>
    <property type="molecule type" value="Genomic_DNA"/>
</dbReference>
<evidence type="ECO:0000256" key="1">
    <source>
        <dbReference type="ARBA" id="ARBA00022723"/>
    </source>
</evidence>
<dbReference type="Pfam" id="PF00149">
    <property type="entry name" value="Metallophos"/>
    <property type="match status" value="1"/>
</dbReference>
<dbReference type="InterPro" id="IPR004843">
    <property type="entry name" value="Calcineurin-like_PHP"/>
</dbReference>
<dbReference type="PANTHER" id="PTHR31302">
    <property type="entry name" value="TRANSMEMBRANE PROTEIN WITH METALLOPHOSPHOESTERASE DOMAIN-RELATED"/>
    <property type="match status" value="1"/>
</dbReference>
<proteinExistence type="predicted"/>
<dbReference type="GO" id="GO:0046872">
    <property type="term" value="F:metal ion binding"/>
    <property type="evidence" value="ECO:0007669"/>
    <property type="project" value="UniProtKB-KW"/>
</dbReference>
<reference evidence="4 5" key="1">
    <citation type="journal article" date="2019" name="Nat. Med.">
        <title>A library of human gut bacterial isolates paired with longitudinal multiomics data enables mechanistic microbiome research.</title>
        <authorList>
            <person name="Poyet M."/>
            <person name="Groussin M."/>
            <person name="Gibbons S.M."/>
            <person name="Avila-Pacheco J."/>
            <person name="Jiang X."/>
            <person name="Kearney S.M."/>
            <person name="Perrotta A.R."/>
            <person name="Berdy B."/>
            <person name="Zhao S."/>
            <person name="Lieberman T.D."/>
            <person name="Swanson P.K."/>
            <person name="Smith M."/>
            <person name="Roesemann S."/>
            <person name="Alexander J.E."/>
            <person name="Rich S.A."/>
            <person name="Livny J."/>
            <person name="Vlamakis H."/>
            <person name="Clish C."/>
            <person name="Bullock K."/>
            <person name="Deik A."/>
            <person name="Scott J."/>
            <person name="Pierce K.A."/>
            <person name="Xavier R.J."/>
            <person name="Alm E.J."/>
        </authorList>
    </citation>
    <scope>NUCLEOTIDE SEQUENCE [LARGE SCALE GENOMIC DNA]</scope>
    <source>
        <strain evidence="4 5">BIOML-A2</strain>
    </source>
</reference>
<keyword evidence="2" id="KW-0378">Hydrolase</keyword>
<dbReference type="SUPFAM" id="SSF56300">
    <property type="entry name" value="Metallo-dependent phosphatases"/>
    <property type="match status" value="1"/>
</dbReference>
<feature type="domain" description="Calcineurin-like phosphoesterase" evidence="3">
    <location>
        <begin position="152"/>
        <end position="317"/>
    </location>
</feature>
<sequence length="374" mass="41659">MFLFWPSLILAVYVVCSGVLPLKIHWFWKLLSAAVIFLISMKYMAYTMNGGTFFEPAVKGAWMLTWEALYGALILAAFLLLLKDICSLGLWLLGTFGVKTGFSFNRLVFIVPIFIVSVAGGFWGMCEGIKVPEVKTETIVFKNLPAQWKGTTIALLSDLHVGPVQRKEWLSEIVKRTNDLNPDIVMITGDFIDGRVQKLLPELEPLKHLKSKYGVYAVPGNHEYYSVYREWMAALTTLGIKVLRNGSDVLTKDGASLVVGGTTDLGASRFGEEPPNVEKTFSGTNPEDFRILLAHQPKTGSLTKEKFDLQLSGHTHGGHIFFMYLILAYFNDGLVSGFYDRGARKVYVTNGSGLWNGFTMRVGVPSEITFITLE</sequence>
<evidence type="ECO:0000259" key="3">
    <source>
        <dbReference type="Pfam" id="PF00149"/>
    </source>
</evidence>
<evidence type="ECO:0000313" key="4">
    <source>
        <dbReference type="EMBL" id="MTU43418.1"/>
    </source>
</evidence>
<accession>A0A6I3S4F0</accession>
<comment type="caution">
    <text evidence="4">The sequence shown here is derived from an EMBL/GenBank/DDBJ whole genome shotgun (WGS) entry which is preliminary data.</text>
</comment>
<dbReference type="GO" id="GO:0009245">
    <property type="term" value="P:lipid A biosynthetic process"/>
    <property type="evidence" value="ECO:0007669"/>
    <property type="project" value="TreeGrafter"/>
</dbReference>
<evidence type="ECO:0000313" key="5">
    <source>
        <dbReference type="Proteomes" id="UP000462362"/>
    </source>
</evidence>
<keyword evidence="1" id="KW-0479">Metal-binding</keyword>
<dbReference type="GO" id="GO:0008758">
    <property type="term" value="F:UDP-2,3-diacylglucosamine hydrolase activity"/>
    <property type="evidence" value="ECO:0007669"/>
    <property type="project" value="TreeGrafter"/>
</dbReference>
<dbReference type="AlphaFoldDB" id="A0A6I3S4F0"/>
<dbReference type="RefSeq" id="WP_155165109.1">
    <property type="nucleotide sequence ID" value="NZ_JAXXAX010000032.1"/>
</dbReference>
<dbReference type="InterPro" id="IPR029052">
    <property type="entry name" value="Metallo-depent_PP-like"/>
</dbReference>
<dbReference type="PANTHER" id="PTHR31302:SF31">
    <property type="entry name" value="PHOSPHODIESTERASE YAEI"/>
    <property type="match status" value="1"/>
</dbReference>
<dbReference type="InterPro" id="IPR051158">
    <property type="entry name" value="Metallophosphoesterase_sf"/>
</dbReference>
<dbReference type="CDD" id="cd07385">
    <property type="entry name" value="MPP_YkuE_C"/>
    <property type="match status" value="1"/>
</dbReference>
<dbReference type="GO" id="GO:0016020">
    <property type="term" value="C:membrane"/>
    <property type="evidence" value="ECO:0007669"/>
    <property type="project" value="GOC"/>
</dbReference>
<name>A0A6I3S4F0_9BURK</name>
<gene>
    <name evidence="4" type="ORF">GMD42_07245</name>
</gene>
<dbReference type="Proteomes" id="UP000462362">
    <property type="component" value="Unassembled WGS sequence"/>
</dbReference>
<organism evidence="4 5">
    <name type="scientific">Parasutterella excrementihominis</name>
    <dbReference type="NCBI Taxonomy" id="487175"/>
    <lineage>
        <taxon>Bacteria</taxon>
        <taxon>Pseudomonadati</taxon>
        <taxon>Pseudomonadota</taxon>
        <taxon>Betaproteobacteria</taxon>
        <taxon>Burkholderiales</taxon>
        <taxon>Sutterellaceae</taxon>
        <taxon>Parasutterella</taxon>
    </lineage>
</organism>
<protein>
    <submittedName>
        <fullName evidence="4">Metallophosphoesterase</fullName>
    </submittedName>
</protein>
<dbReference type="Gene3D" id="3.60.21.10">
    <property type="match status" value="1"/>
</dbReference>
<evidence type="ECO:0000256" key="2">
    <source>
        <dbReference type="ARBA" id="ARBA00022801"/>
    </source>
</evidence>